<proteinExistence type="predicted"/>
<evidence type="ECO:0000256" key="5">
    <source>
        <dbReference type="ARBA" id="ARBA00022989"/>
    </source>
</evidence>
<dbReference type="STRING" id="675864.SAMN04489747_2016"/>
<evidence type="ECO:0000256" key="6">
    <source>
        <dbReference type="ARBA" id="ARBA00023065"/>
    </source>
</evidence>
<evidence type="ECO:0000313" key="10">
    <source>
        <dbReference type="EMBL" id="SDD90051.1"/>
    </source>
</evidence>
<feature type="transmembrane region" description="Helical" evidence="9">
    <location>
        <begin position="12"/>
        <end position="36"/>
    </location>
</feature>
<keyword evidence="8" id="KW-0407">Ion channel</keyword>
<dbReference type="NCBIfam" id="TIGR00220">
    <property type="entry name" value="mscL"/>
    <property type="match status" value="1"/>
</dbReference>
<dbReference type="GO" id="GO:0008381">
    <property type="term" value="F:mechanosensitive monoatomic ion channel activity"/>
    <property type="evidence" value="ECO:0007669"/>
    <property type="project" value="InterPro"/>
</dbReference>
<dbReference type="Gene3D" id="1.10.1200.120">
    <property type="entry name" value="Large-conductance mechanosensitive channel, MscL, domain 1"/>
    <property type="match status" value="1"/>
</dbReference>
<name>A0A1G6YIF4_9ACTN</name>
<sequence>MKGFKDFLLRGNLIELAVAFIMGTAFALVVSSFTAIVTDALGKIGGIDGFSQTAVAGINIGAFITAALNFVIVAAVLYFVVVLPYNKFKALTAKNEESEEAKVTTQEQLLVEIRDLLKGR</sequence>
<evidence type="ECO:0000313" key="11">
    <source>
        <dbReference type="Proteomes" id="UP000198546"/>
    </source>
</evidence>
<keyword evidence="2" id="KW-0813">Transport</keyword>
<reference evidence="10 11" key="1">
    <citation type="submission" date="2016-10" db="EMBL/GenBank/DDBJ databases">
        <authorList>
            <person name="de Groot N.N."/>
        </authorList>
    </citation>
    <scope>NUCLEOTIDE SEQUENCE [LARGE SCALE GENOMIC DNA]</scope>
    <source>
        <strain evidence="10 11">MON 2.2</strain>
    </source>
</reference>
<evidence type="ECO:0000256" key="3">
    <source>
        <dbReference type="ARBA" id="ARBA00022475"/>
    </source>
</evidence>
<gene>
    <name evidence="10" type="ORF">SAMN04489747_2016</name>
</gene>
<dbReference type="PANTHER" id="PTHR30266:SF2">
    <property type="entry name" value="LARGE-CONDUCTANCE MECHANOSENSITIVE CHANNEL"/>
    <property type="match status" value="1"/>
</dbReference>
<keyword evidence="7 9" id="KW-0472">Membrane</keyword>
<evidence type="ECO:0000256" key="9">
    <source>
        <dbReference type="SAM" id="Phobius"/>
    </source>
</evidence>
<protein>
    <submittedName>
        <fullName evidence="10">Large conductance mechanosensitive channel</fullName>
    </submittedName>
</protein>
<comment type="subcellular location">
    <subcellularLocation>
        <location evidence="1">Membrane</location>
        <topology evidence="1">Multi-pass membrane protein</topology>
    </subcellularLocation>
</comment>
<dbReference type="PRINTS" id="PR01264">
    <property type="entry name" value="MECHCHANNEL"/>
</dbReference>
<evidence type="ECO:0000256" key="1">
    <source>
        <dbReference type="ARBA" id="ARBA00004141"/>
    </source>
</evidence>
<dbReference type="InterPro" id="IPR036019">
    <property type="entry name" value="MscL_channel"/>
</dbReference>
<dbReference type="PANTHER" id="PTHR30266">
    <property type="entry name" value="MECHANOSENSITIVE CHANNEL MSCL"/>
    <property type="match status" value="1"/>
</dbReference>
<dbReference type="SUPFAM" id="SSF81330">
    <property type="entry name" value="Gated mechanosensitive channel"/>
    <property type="match status" value="1"/>
</dbReference>
<dbReference type="Pfam" id="PF01741">
    <property type="entry name" value="MscL"/>
    <property type="match status" value="1"/>
</dbReference>
<keyword evidence="6" id="KW-0406">Ion transport</keyword>
<dbReference type="InterPro" id="IPR001185">
    <property type="entry name" value="MS_channel"/>
</dbReference>
<dbReference type="EMBL" id="LT629688">
    <property type="protein sequence ID" value="SDD90051.1"/>
    <property type="molecule type" value="Genomic_DNA"/>
</dbReference>
<keyword evidence="4 9" id="KW-0812">Transmembrane</keyword>
<dbReference type="InterPro" id="IPR037673">
    <property type="entry name" value="MSC/AndL"/>
</dbReference>
<organism evidence="10 11">
    <name type="scientific">Auraticoccus monumenti</name>
    <dbReference type="NCBI Taxonomy" id="675864"/>
    <lineage>
        <taxon>Bacteria</taxon>
        <taxon>Bacillati</taxon>
        <taxon>Actinomycetota</taxon>
        <taxon>Actinomycetes</taxon>
        <taxon>Propionibacteriales</taxon>
        <taxon>Propionibacteriaceae</taxon>
        <taxon>Auraticoccus</taxon>
    </lineage>
</organism>
<dbReference type="AlphaFoldDB" id="A0A1G6YIF4"/>
<keyword evidence="3" id="KW-1003">Cell membrane</keyword>
<accession>A0A1G6YIF4</accession>
<keyword evidence="11" id="KW-1185">Reference proteome</keyword>
<dbReference type="Proteomes" id="UP000198546">
    <property type="component" value="Chromosome i"/>
</dbReference>
<evidence type="ECO:0000256" key="2">
    <source>
        <dbReference type="ARBA" id="ARBA00022448"/>
    </source>
</evidence>
<dbReference type="RefSeq" id="WP_090592923.1">
    <property type="nucleotide sequence ID" value="NZ_LT629688.1"/>
</dbReference>
<evidence type="ECO:0000256" key="8">
    <source>
        <dbReference type="ARBA" id="ARBA00023303"/>
    </source>
</evidence>
<evidence type="ECO:0000256" key="4">
    <source>
        <dbReference type="ARBA" id="ARBA00022692"/>
    </source>
</evidence>
<dbReference type="OrthoDB" id="9810350at2"/>
<keyword evidence="5 9" id="KW-1133">Transmembrane helix</keyword>
<feature type="transmembrane region" description="Helical" evidence="9">
    <location>
        <begin position="56"/>
        <end position="81"/>
    </location>
</feature>
<evidence type="ECO:0000256" key="7">
    <source>
        <dbReference type="ARBA" id="ARBA00023136"/>
    </source>
</evidence>
<dbReference type="GO" id="GO:0016020">
    <property type="term" value="C:membrane"/>
    <property type="evidence" value="ECO:0007669"/>
    <property type="project" value="UniProtKB-SubCell"/>
</dbReference>